<proteinExistence type="predicted"/>
<comment type="caution">
    <text evidence="3">The sequence shown here is derived from an EMBL/GenBank/DDBJ whole genome shotgun (WGS) entry which is preliminary data.</text>
</comment>
<name>A0ABV9U4W3_9ACTN</name>
<reference evidence="4" key="1">
    <citation type="journal article" date="2019" name="Int. J. Syst. Evol. Microbiol.">
        <title>The Global Catalogue of Microorganisms (GCM) 10K type strain sequencing project: providing services to taxonomists for standard genome sequencing and annotation.</title>
        <authorList>
            <consortium name="The Broad Institute Genomics Platform"/>
            <consortium name="The Broad Institute Genome Sequencing Center for Infectious Disease"/>
            <person name="Wu L."/>
            <person name="Ma J."/>
        </authorList>
    </citation>
    <scope>NUCLEOTIDE SEQUENCE [LARGE SCALE GENOMIC DNA]</scope>
    <source>
        <strain evidence="4">KLKA75</strain>
    </source>
</reference>
<accession>A0ABV9U4W3</accession>
<gene>
    <name evidence="3" type="ORF">ACFPCY_23960</name>
</gene>
<dbReference type="InterPro" id="IPR011761">
    <property type="entry name" value="ATP-grasp"/>
</dbReference>
<dbReference type="Gene3D" id="3.30.470.20">
    <property type="entry name" value="ATP-grasp fold, B domain"/>
    <property type="match status" value="1"/>
</dbReference>
<evidence type="ECO:0000259" key="2">
    <source>
        <dbReference type="PROSITE" id="PS50975"/>
    </source>
</evidence>
<keyword evidence="1" id="KW-0067">ATP-binding</keyword>
<dbReference type="SUPFAM" id="SSF56059">
    <property type="entry name" value="Glutathione synthetase ATP-binding domain-like"/>
    <property type="match status" value="1"/>
</dbReference>
<dbReference type="PROSITE" id="PS50975">
    <property type="entry name" value="ATP_GRASP"/>
    <property type="match status" value="1"/>
</dbReference>
<organism evidence="3 4">
    <name type="scientific">Actinomadura gamaensis</name>
    <dbReference type="NCBI Taxonomy" id="1763541"/>
    <lineage>
        <taxon>Bacteria</taxon>
        <taxon>Bacillati</taxon>
        <taxon>Actinomycetota</taxon>
        <taxon>Actinomycetes</taxon>
        <taxon>Streptosporangiales</taxon>
        <taxon>Thermomonosporaceae</taxon>
        <taxon>Actinomadura</taxon>
    </lineage>
</organism>
<keyword evidence="4" id="KW-1185">Reference proteome</keyword>
<sequence length="441" mass="48047">MAEAAKRLTLLDCGSGPEFDTTLPVLLFRTNHYPLHHGTLAAVRSLGRAGIEVHALLEGPASPASRSRYLRRPHALGPRPSDAPALLEHLGRTADRIGRPALLVPLDDAAALFSAEHRPALEGHFRLPGMSPSPGEFADKSLLLESCLRAGIPVPASLVPDVPDVAASDLAALGYPLIAKFARPWLLPPGTRSTTLVGDYRQARGLLFLSFARDHRAAGPLIFQRIVGDTGHDWFFQGYFDRNSDLVFGGAGKKRLAYPRRNGATVVGEWLRNDRLERHVRALAKRLRYCGPADLDFRYDQRADAYSLLDYNPRLGAQFRLFTDRRGTDLVRVMHLLSSGRRVPRPEPVFGRRILVENHYLPLMAAAPAHGLAALREGELAWLAADDLAPMATLVRQSLRVVAGKAARRVPIPAGLGRRLARVPAAAPAPASAPPAVDVNQ</sequence>
<protein>
    <submittedName>
        <fullName evidence="3">ATP-grasp domain-containing protein</fullName>
    </submittedName>
</protein>
<dbReference type="RefSeq" id="WP_378258709.1">
    <property type="nucleotide sequence ID" value="NZ_JBHSIT010000007.1"/>
</dbReference>
<dbReference type="EMBL" id="JBHSIT010000007">
    <property type="protein sequence ID" value="MFC4910390.1"/>
    <property type="molecule type" value="Genomic_DNA"/>
</dbReference>
<evidence type="ECO:0000313" key="4">
    <source>
        <dbReference type="Proteomes" id="UP001595872"/>
    </source>
</evidence>
<evidence type="ECO:0000313" key="3">
    <source>
        <dbReference type="EMBL" id="MFC4910390.1"/>
    </source>
</evidence>
<keyword evidence="1" id="KW-0547">Nucleotide-binding</keyword>
<feature type="domain" description="ATP-grasp" evidence="2">
    <location>
        <begin position="144"/>
        <end position="339"/>
    </location>
</feature>
<evidence type="ECO:0000256" key="1">
    <source>
        <dbReference type="PROSITE-ProRule" id="PRU00409"/>
    </source>
</evidence>
<dbReference type="Proteomes" id="UP001595872">
    <property type="component" value="Unassembled WGS sequence"/>
</dbReference>